<keyword evidence="2" id="KW-0677">Repeat</keyword>
<feature type="region of interest" description="Disordered" evidence="3">
    <location>
        <begin position="130"/>
        <end position="192"/>
    </location>
</feature>
<evidence type="ECO:0000256" key="1">
    <source>
        <dbReference type="ARBA" id="ARBA00022441"/>
    </source>
</evidence>
<feature type="compositionally biased region" description="Polar residues" evidence="3">
    <location>
        <begin position="158"/>
        <end position="167"/>
    </location>
</feature>
<dbReference type="InterPro" id="IPR015915">
    <property type="entry name" value="Kelch-typ_b-propeller"/>
</dbReference>
<gene>
    <name evidence="5" type="ORF">PECUL_23A038376</name>
</gene>
<accession>A0AAD1T3A6</accession>
<dbReference type="SMART" id="SM00612">
    <property type="entry name" value="Kelch"/>
    <property type="match status" value="2"/>
</dbReference>
<keyword evidence="4" id="KW-0472">Membrane</keyword>
<dbReference type="SUPFAM" id="SSF117281">
    <property type="entry name" value="Kelch motif"/>
    <property type="match status" value="1"/>
</dbReference>
<feature type="compositionally biased region" description="Polar residues" evidence="3">
    <location>
        <begin position="132"/>
        <end position="142"/>
    </location>
</feature>
<keyword evidence="4" id="KW-0812">Transmembrane</keyword>
<evidence type="ECO:0000256" key="3">
    <source>
        <dbReference type="SAM" id="MobiDB-lite"/>
    </source>
</evidence>
<dbReference type="Gene3D" id="2.120.10.80">
    <property type="entry name" value="Kelch-type beta propeller"/>
    <property type="match status" value="1"/>
</dbReference>
<feature type="compositionally biased region" description="Basic and acidic residues" evidence="3">
    <location>
        <begin position="168"/>
        <end position="179"/>
    </location>
</feature>
<evidence type="ECO:0000256" key="4">
    <source>
        <dbReference type="SAM" id="Phobius"/>
    </source>
</evidence>
<sequence length="754" mass="85323">MINTAWESRAWQADMQLVGKLAFSVSALFVLALAYRFYKSRTPERASISREDATVLTGEEARTSEVPRRSYEEDETTGLRLRRSYNNLQDSKVSDLDNTHLSDKPLNTQRLLLTAQKGLQRVEWETGENKTRTATCENQTDAKSAVVRERGSLPDPEQCQNQDSLQEQTRKVDSCDGKSTESPGQNYRQDPEGIEMNVNLDSGNEIGGSARAIQNIETLCDINVTTSQDHQIIHEQHRFSSTAQVQIEENIIQETSVEDTSPAHNQTPGCLRGKVYNYHVESTSQTLRERNVNAGASPSDQSLAHLKADLEPYDEKESVINHPDQTDNIEADNLGLFHSQGQPKDSSNNEDDIPSLETRSESGEYKGSVIPSSNQAVSRDIQFDSSAATFHVSLNPESTFDIHLELGNCYEVLSLAKKHNLDDIKVAAYKVMSINYLQVLQNPSVYGRLNATERDLILDIRMKGRRYVVVADIDTPGYSDSQNHSSLKYYDNIKNVWHVLSDIPKEAVCRGCSVATMFNYIFVALGSESPERQMKPSKRVVCYNPLTNNWREICPLKEARPHCKLVALDGYLYAIGGECLHTVERYDPRQNRWSYVAPLPNDTFAVAHMAAAYDDEIYVTGGTIRYMLLRYRPKENVWKNSIISGSKDRTTDMVAANNFLYRFDLNRSMGISVHRCNIRARIWYECANYPMPYPTPFQCAVIDNNIFCISRNFHLRFLTDDISPRFVDGDLTTLPQPKGVLYPLVLHLPVTTSY</sequence>
<evidence type="ECO:0000313" key="5">
    <source>
        <dbReference type="EMBL" id="CAH2318403.1"/>
    </source>
</evidence>
<keyword evidence="1" id="KW-0880">Kelch repeat</keyword>
<dbReference type="PANTHER" id="PTHR45972:SF1">
    <property type="entry name" value="KELCH DOMAIN-CONTAINING PROTEIN 7A"/>
    <property type="match status" value="1"/>
</dbReference>
<keyword evidence="6" id="KW-1185">Reference proteome</keyword>
<feature type="transmembrane region" description="Helical" evidence="4">
    <location>
        <begin position="21"/>
        <end position="38"/>
    </location>
</feature>
<evidence type="ECO:0000256" key="2">
    <source>
        <dbReference type="ARBA" id="ARBA00022737"/>
    </source>
</evidence>
<dbReference type="InterPro" id="IPR052310">
    <property type="entry name" value="Kelch/BTB_domain_protein"/>
</dbReference>
<protein>
    <submittedName>
        <fullName evidence="5">Kelch domain-containing 7A</fullName>
    </submittedName>
</protein>
<dbReference type="EMBL" id="OW240921">
    <property type="protein sequence ID" value="CAH2318403.1"/>
    <property type="molecule type" value="Genomic_DNA"/>
</dbReference>
<reference evidence="5" key="1">
    <citation type="submission" date="2022-03" db="EMBL/GenBank/DDBJ databases">
        <authorList>
            <person name="Alioto T."/>
            <person name="Alioto T."/>
            <person name="Gomez Garrido J."/>
        </authorList>
    </citation>
    <scope>NUCLEOTIDE SEQUENCE</scope>
</reference>
<dbReference type="AlphaFoldDB" id="A0AAD1T3A6"/>
<dbReference type="PANTHER" id="PTHR45972">
    <property type="entry name" value="BTB_2 DOMAIN-CONTAINING PROTEIN"/>
    <property type="match status" value="1"/>
</dbReference>
<name>A0AAD1T3A6_PELCU</name>
<proteinExistence type="predicted"/>
<keyword evidence="4" id="KW-1133">Transmembrane helix</keyword>
<dbReference type="Proteomes" id="UP001295444">
    <property type="component" value="Chromosome 10"/>
</dbReference>
<dbReference type="InterPro" id="IPR006652">
    <property type="entry name" value="Kelch_1"/>
</dbReference>
<evidence type="ECO:0000313" key="6">
    <source>
        <dbReference type="Proteomes" id="UP001295444"/>
    </source>
</evidence>
<feature type="region of interest" description="Disordered" evidence="3">
    <location>
        <begin position="336"/>
        <end position="371"/>
    </location>
</feature>
<organism evidence="5 6">
    <name type="scientific">Pelobates cultripes</name>
    <name type="common">Western spadefoot toad</name>
    <dbReference type="NCBI Taxonomy" id="61616"/>
    <lineage>
        <taxon>Eukaryota</taxon>
        <taxon>Metazoa</taxon>
        <taxon>Chordata</taxon>
        <taxon>Craniata</taxon>
        <taxon>Vertebrata</taxon>
        <taxon>Euteleostomi</taxon>
        <taxon>Amphibia</taxon>
        <taxon>Batrachia</taxon>
        <taxon>Anura</taxon>
        <taxon>Pelobatoidea</taxon>
        <taxon>Pelobatidae</taxon>
        <taxon>Pelobates</taxon>
    </lineage>
</organism>
<dbReference type="Pfam" id="PF01344">
    <property type="entry name" value="Kelch_1"/>
    <property type="match status" value="1"/>
</dbReference>